<dbReference type="GO" id="GO:0003677">
    <property type="term" value="F:DNA binding"/>
    <property type="evidence" value="ECO:0007669"/>
    <property type="project" value="UniProtKB-KW"/>
</dbReference>
<dbReference type="Pfam" id="PF07282">
    <property type="entry name" value="Cas12f1-like_TNB"/>
    <property type="match status" value="1"/>
</dbReference>
<feature type="region of interest" description="Disordered" evidence="2">
    <location>
        <begin position="220"/>
        <end position="260"/>
    </location>
</feature>
<accession>A0A918KWL3</accession>
<reference evidence="4" key="1">
    <citation type="journal article" date="2014" name="Int. J. Syst. Evol. Microbiol.">
        <title>Complete genome sequence of Corynebacterium casei LMG S-19264T (=DSM 44701T), isolated from a smear-ripened cheese.</title>
        <authorList>
            <consortium name="US DOE Joint Genome Institute (JGI-PGF)"/>
            <person name="Walter F."/>
            <person name="Albersmeier A."/>
            <person name="Kalinowski J."/>
            <person name="Ruckert C."/>
        </authorList>
    </citation>
    <scope>NUCLEOTIDE SEQUENCE</scope>
    <source>
        <strain evidence="4">JCM 31311</strain>
    </source>
</reference>
<feature type="domain" description="Cas12f1-like TNB" evidence="3">
    <location>
        <begin position="123"/>
        <end position="183"/>
    </location>
</feature>
<evidence type="ECO:0000256" key="2">
    <source>
        <dbReference type="SAM" id="MobiDB-lite"/>
    </source>
</evidence>
<evidence type="ECO:0000313" key="5">
    <source>
        <dbReference type="Proteomes" id="UP000603865"/>
    </source>
</evidence>
<keyword evidence="5" id="KW-1185">Reference proteome</keyword>
<gene>
    <name evidence="4" type="ORF">GCM10008957_53560</name>
</gene>
<proteinExistence type="predicted"/>
<evidence type="ECO:0000313" key="4">
    <source>
        <dbReference type="EMBL" id="GGR37426.1"/>
    </source>
</evidence>
<protein>
    <recommendedName>
        <fullName evidence="3">Cas12f1-like TNB domain-containing protein</fullName>
    </recommendedName>
</protein>
<evidence type="ECO:0000259" key="3">
    <source>
        <dbReference type="Pfam" id="PF07282"/>
    </source>
</evidence>
<dbReference type="Proteomes" id="UP000603865">
    <property type="component" value="Unassembled WGS sequence"/>
</dbReference>
<dbReference type="InterPro" id="IPR010095">
    <property type="entry name" value="Cas12f1-like_TNB"/>
</dbReference>
<dbReference type="EMBL" id="BMQL01000079">
    <property type="protein sequence ID" value="GGR37426.1"/>
    <property type="molecule type" value="Genomic_DNA"/>
</dbReference>
<reference evidence="4" key="2">
    <citation type="submission" date="2020-09" db="EMBL/GenBank/DDBJ databases">
        <authorList>
            <person name="Sun Q."/>
            <person name="Ohkuma M."/>
        </authorList>
    </citation>
    <scope>NUCLEOTIDE SEQUENCE</scope>
    <source>
        <strain evidence="4">JCM 31311</strain>
    </source>
</reference>
<dbReference type="AlphaFoldDB" id="A0A918KWL3"/>
<keyword evidence="1" id="KW-0238">DNA-binding</keyword>
<name>A0A918KWL3_9DEIO</name>
<comment type="caution">
    <text evidence="4">The sequence shown here is derived from an EMBL/GenBank/DDBJ whole genome shotgun (WGS) entry which is preliminary data.</text>
</comment>
<evidence type="ECO:0000256" key="1">
    <source>
        <dbReference type="ARBA" id="ARBA00023125"/>
    </source>
</evidence>
<organism evidence="4 5">
    <name type="scientific">Deinococcus ruber</name>
    <dbReference type="NCBI Taxonomy" id="1848197"/>
    <lineage>
        <taxon>Bacteria</taxon>
        <taxon>Thermotogati</taxon>
        <taxon>Deinococcota</taxon>
        <taxon>Deinococci</taxon>
        <taxon>Deinococcales</taxon>
        <taxon>Deinococcaceae</taxon>
        <taxon>Deinococcus</taxon>
    </lineage>
</organism>
<sequence length="302" mass="33245">MTDGQASGWEDGGQLSKLLRLQREEEHTRRKANHLATLLRRHPNAVTQHQWAVLDAQQRALSLKRVRLGRSLAWQGANHLVSLAVQSGASLIAFEDLRDLDTTGRGVFQNNRSSQSVRGVLYTCTEQAASRHGIEVVQVPARGTSAKCPCCDGPVSRPQGYHSAACTACGLTGNRDVVACVNIAKRALLGRNKMARPKGGVKRIRETLHAPVTVQTDTLLSRASRQPRRQKSTRSLVLPKPRIRRDRAGNRTQSKHPKRFPARVSLRGQVERTSLNVTGNLAKRELPGLLKDTVPDGVLIEV</sequence>